<dbReference type="PANTHER" id="PTHR39586">
    <property type="entry name" value="CYTOPLASMIC PROTEIN-RELATED"/>
    <property type="match status" value="1"/>
</dbReference>
<sequence length="110" mass="12151">MIRESHEIQHGLALVLKLKSAMTAAGLWSVQPPTAEALASQQPFACDTLSFAQWLQFIFIPRLDALLKSGDRVPPMSVLPMAQVSWANAHPNVQAVLAEFDDWSDTVHDQ</sequence>
<reference evidence="2 3" key="1">
    <citation type="submission" date="2022-10" db="EMBL/GenBank/DDBJ databases">
        <title>Alteromonas sp. chi3 Genome sequencing.</title>
        <authorList>
            <person name="Park S."/>
        </authorList>
    </citation>
    <scope>NUCLEOTIDE SEQUENCE [LARGE SCALE GENOMIC DNA]</scope>
    <source>
        <strain evidence="3">chi3</strain>
    </source>
</reference>
<accession>A0ABT5L047</accession>
<dbReference type="InterPro" id="IPR007384">
    <property type="entry name" value="UCP006257"/>
</dbReference>
<protein>
    <submittedName>
        <fullName evidence="2">YqcC family protein</fullName>
    </submittedName>
</protein>
<name>A0ABT5L047_9ALTE</name>
<dbReference type="SUPFAM" id="SSF158452">
    <property type="entry name" value="YqcC-like"/>
    <property type="match status" value="1"/>
</dbReference>
<dbReference type="RefSeq" id="WP_273639203.1">
    <property type="nucleotide sequence ID" value="NZ_JAQQXP010000001.1"/>
</dbReference>
<keyword evidence="3" id="KW-1185">Reference proteome</keyword>
<dbReference type="PANTHER" id="PTHR39586:SF1">
    <property type="entry name" value="CYTOPLASMIC PROTEIN"/>
    <property type="match status" value="1"/>
</dbReference>
<dbReference type="InterPro" id="IPR023376">
    <property type="entry name" value="YqcC-like_dom"/>
</dbReference>
<dbReference type="Gene3D" id="1.20.1440.40">
    <property type="entry name" value="YqcC-like"/>
    <property type="match status" value="1"/>
</dbReference>
<gene>
    <name evidence="2" type="ORF">OIK42_06405</name>
</gene>
<feature type="domain" description="YqcC-like" evidence="1">
    <location>
        <begin position="14"/>
        <end position="100"/>
    </location>
</feature>
<evidence type="ECO:0000313" key="2">
    <source>
        <dbReference type="EMBL" id="MDC8830395.1"/>
    </source>
</evidence>
<dbReference type="Proteomes" id="UP001218788">
    <property type="component" value="Unassembled WGS sequence"/>
</dbReference>
<evidence type="ECO:0000259" key="1">
    <source>
        <dbReference type="Pfam" id="PF04287"/>
    </source>
</evidence>
<comment type="caution">
    <text evidence="2">The sequence shown here is derived from an EMBL/GenBank/DDBJ whole genome shotgun (WGS) entry which is preliminary data.</text>
</comment>
<dbReference type="EMBL" id="JAQQXP010000001">
    <property type="protein sequence ID" value="MDC8830395.1"/>
    <property type="molecule type" value="Genomic_DNA"/>
</dbReference>
<proteinExistence type="predicted"/>
<dbReference type="Pfam" id="PF04287">
    <property type="entry name" value="DUF446"/>
    <property type="match status" value="1"/>
</dbReference>
<dbReference type="InterPro" id="IPR036814">
    <property type="entry name" value="YqcC-like_sf"/>
</dbReference>
<organism evidence="2 3">
    <name type="scientific">Alteromonas gilva</name>
    <dbReference type="NCBI Taxonomy" id="2987522"/>
    <lineage>
        <taxon>Bacteria</taxon>
        <taxon>Pseudomonadati</taxon>
        <taxon>Pseudomonadota</taxon>
        <taxon>Gammaproteobacteria</taxon>
        <taxon>Alteromonadales</taxon>
        <taxon>Alteromonadaceae</taxon>
        <taxon>Alteromonas/Salinimonas group</taxon>
        <taxon>Alteromonas</taxon>
    </lineage>
</organism>
<evidence type="ECO:0000313" key="3">
    <source>
        <dbReference type="Proteomes" id="UP001218788"/>
    </source>
</evidence>